<keyword evidence="10" id="KW-1185">Reference proteome</keyword>
<dbReference type="GO" id="GO:0006508">
    <property type="term" value="P:proteolysis"/>
    <property type="evidence" value="ECO:0007669"/>
    <property type="project" value="UniProtKB-KW"/>
</dbReference>
<dbReference type="PANTHER" id="PTHR43806">
    <property type="entry name" value="PEPTIDASE S8"/>
    <property type="match status" value="1"/>
</dbReference>
<dbReference type="SMR" id="A0A1I0HXQ7"/>
<evidence type="ECO:0000256" key="6">
    <source>
        <dbReference type="PROSITE-ProRule" id="PRU01240"/>
    </source>
</evidence>
<feature type="active site" description="Charge relay system" evidence="5 6">
    <location>
        <position position="61"/>
    </location>
</feature>
<dbReference type="PROSITE" id="PS00136">
    <property type="entry name" value="SUBTILASE_ASP"/>
    <property type="match status" value="1"/>
</dbReference>
<evidence type="ECO:0000256" key="2">
    <source>
        <dbReference type="ARBA" id="ARBA00022670"/>
    </source>
</evidence>
<gene>
    <name evidence="9" type="ORF">SAMN05216313_11852</name>
</gene>
<evidence type="ECO:0000256" key="4">
    <source>
        <dbReference type="ARBA" id="ARBA00022825"/>
    </source>
</evidence>
<dbReference type="PROSITE" id="PS00138">
    <property type="entry name" value="SUBTILASE_SER"/>
    <property type="match status" value="1"/>
</dbReference>
<dbReference type="GeneID" id="93280170"/>
<dbReference type="Proteomes" id="UP000198508">
    <property type="component" value="Unassembled WGS sequence"/>
</dbReference>
<dbReference type="InterPro" id="IPR023827">
    <property type="entry name" value="Peptidase_S8_Asp-AS"/>
</dbReference>
<reference evidence="10" key="1">
    <citation type="submission" date="2016-10" db="EMBL/GenBank/DDBJ databases">
        <authorList>
            <person name="Varghese N."/>
            <person name="Submissions S."/>
        </authorList>
    </citation>
    <scope>NUCLEOTIDE SEQUENCE [LARGE SCALE GENOMIC DNA]</scope>
    <source>
        <strain evidence="10">NLAE-zl-G277</strain>
    </source>
</reference>
<evidence type="ECO:0000313" key="10">
    <source>
        <dbReference type="Proteomes" id="UP000198508"/>
    </source>
</evidence>
<dbReference type="PROSITE" id="PS51892">
    <property type="entry name" value="SUBTILASE"/>
    <property type="match status" value="1"/>
</dbReference>
<keyword evidence="4 6" id="KW-0720">Serine protease</keyword>
<dbReference type="InterPro" id="IPR050131">
    <property type="entry name" value="Peptidase_S8_subtilisin-like"/>
</dbReference>
<dbReference type="STRING" id="460384.SAMN05216313_11852"/>
<feature type="domain" description="Peptidase S8/S53" evidence="8">
    <location>
        <begin position="20"/>
        <end position="287"/>
    </location>
</feature>
<dbReference type="Pfam" id="PF00082">
    <property type="entry name" value="Peptidase_S8"/>
    <property type="match status" value="1"/>
</dbReference>
<feature type="active site" description="Charge relay system" evidence="5 6">
    <location>
        <position position="29"/>
    </location>
</feature>
<protein>
    <submittedName>
        <fullName evidence="9">Serine protease AprX</fullName>
    </submittedName>
</protein>
<dbReference type="AlphaFoldDB" id="A0A1I0HXQ7"/>
<evidence type="ECO:0000256" key="1">
    <source>
        <dbReference type="ARBA" id="ARBA00011073"/>
    </source>
</evidence>
<proteinExistence type="inferred from homology"/>
<dbReference type="CDD" id="cd07487">
    <property type="entry name" value="Peptidases_S8_1"/>
    <property type="match status" value="1"/>
</dbReference>
<keyword evidence="3 6" id="KW-0378">Hydrolase</keyword>
<sequence>MNQARKEIHCDSVYEMGITGAGVGVAVLDTGIYPHEDFGNRVVAFKDYVHHRVGPYDDNGHGTHIAAIIGGSGVSSGGVYRGIAPGCSLIAVKVLDNKGNGFASDVLAGLGWIREHKEEYNIRIVNISVGSLSRRDMTENSVLVRGVDAAWDDGLVVVVAAGNHGPGRMTITTPGISRKVITVGCSDDYKEVDVMGNRMVDYSGRGPTLACVSKPDIVAPGSGIVSCCNQPARYMTKSGTSMSTPLVSGAIALLLERYPHMSNKDVKMRLMERAVDMGMPHNQQGWGMLDVERLVL</sequence>
<dbReference type="EMBL" id="FOIM01000018">
    <property type="protein sequence ID" value="SET88876.1"/>
    <property type="molecule type" value="Genomic_DNA"/>
</dbReference>
<dbReference type="InterPro" id="IPR036852">
    <property type="entry name" value="Peptidase_S8/S53_dom_sf"/>
</dbReference>
<evidence type="ECO:0000256" key="3">
    <source>
        <dbReference type="ARBA" id="ARBA00022801"/>
    </source>
</evidence>
<feature type="active site" description="Charge relay system" evidence="5 6">
    <location>
        <position position="241"/>
    </location>
</feature>
<evidence type="ECO:0000256" key="5">
    <source>
        <dbReference type="PIRSR" id="PIRSR615500-1"/>
    </source>
</evidence>
<evidence type="ECO:0000313" key="9">
    <source>
        <dbReference type="EMBL" id="SET88876.1"/>
    </source>
</evidence>
<dbReference type="PANTHER" id="PTHR43806:SF65">
    <property type="entry name" value="SERINE PROTEASE APRX"/>
    <property type="match status" value="1"/>
</dbReference>
<dbReference type="GO" id="GO:0004252">
    <property type="term" value="F:serine-type endopeptidase activity"/>
    <property type="evidence" value="ECO:0007669"/>
    <property type="project" value="UniProtKB-UniRule"/>
</dbReference>
<evidence type="ECO:0000259" key="8">
    <source>
        <dbReference type="Pfam" id="PF00082"/>
    </source>
</evidence>
<dbReference type="Gene3D" id="3.40.50.200">
    <property type="entry name" value="Peptidase S8/S53 domain"/>
    <property type="match status" value="1"/>
</dbReference>
<accession>A0A1I0HXQ7</accession>
<keyword evidence="2 6" id="KW-0645">Protease</keyword>
<organism evidence="9 10">
    <name type="scientific">Enterocloster lavalensis</name>
    <dbReference type="NCBI Taxonomy" id="460384"/>
    <lineage>
        <taxon>Bacteria</taxon>
        <taxon>Bacillati</taxon>
        <taxon>Bacillota</taxon>
        <taxon>Clostridia</taxon>
        <taxon>Lachnospirales</taxon>
        <taxon>Lachnospiraceae</taxon>
        <taxon>Enterocloster</taxon>
    </lineage>
</organism>
<name>A0A1I0HXQ7_9FIRM</name>
<dbReference type="InterPro" id="IPR000209">
    <property type="entry name" value="Peptidase_S8/S53_dom"/>
</dbReference>
<dbReference type="InterPro" id="IPR015500">
    <property type="entry name" value="Peptidase_S8_subtilisin-rel"/>
</dbReference>
<dbReference type="RefSeq" id="WP_007707717.1">
    <property type="nucleotide sequence ID" value="NZ_CABJCG010000010.1"/>
</dbReference>
<evidence type="ECO:0000256" key="7">
    <source>
        <dbReference type="RuleBase" id="RU003355"/>
    </source>
</evidence>
<comment type="similarity">
    <text evidence="1 6 7">Belongs to the peptidase S8 family.</text>
</comment>
<dbReference type="SUPFAM" id="SSF52743">
    <property type="entry name" value="Subtilisin-like"/>
    <property type="match status" value="1"/>
</dbReference>
<dbReference type="PRINTS" id="PR00723">
    <property type="entry name" value="SUBTILISIN"/>
</dbReference>
<dbReference type="InterPro" id="IPR023828">
    <property type="entry name" value="Peptidase_S8_Ser-AS"/>
</dbReference>